<comment type="caution">
    <text evidence="1">The sequence shown here is derived from an EMBL/GenBank/DDBJ whole genome shotgun (WGS) entry which is preliminary data.</text>
</comment>
<protein>
    <submittedName>
        <fullName evidence="1">Uncharacterized protein</fullName>
    </submittedName>
</protein>
<gene>
    <name evidence="1" type="ORF">S01H1_43852</name>
</gene>
<sequence>MPKSAISARDLAGLRGAMTKLKKGAQGRVYSRSLMAGGGVYKKDLTAAAWPIRTGQLKKSFRVKKYGKMGVGIGARSKKITMGRRRLKSGRLGKLSTTTKKNSDSQVGKVTINPARYLHLVEKGAKNRPGVGIMKRIERSSRARVVKKISQKLEDGIEKEARKAAYKSPKAR</sequence>
<evidence type="ECO:0000313" key="1">
    <source>
        <dbReference type="EMBL" id="GAG02754.1"/>
    </source>
</evidence>
<proteinExistence type="predicted"/>
<name>X0UA88_9ZZZZ</name>
<reference evidence="1" key="1">
    <citation type="journal article" date="2014" name="Front. Microbiol.">
        <title>High frequency of phylogenetically diverse reductive dehalogenase-homologous genes in deep subseafloor sedimentary metagenomes.</title>
        <authorList>
            <person name="Kawai M."/>
            <person name="Futagami T."/>
            <person name="Toyoda A."/>
            <person name="Takaki Y."/>
            <person name="Nishi S."/>
            <person name="Hori S."/>
            <person name="Arai W."/>
            <person name="Tsubouchi T."/>
            <person name="Morono Y."/>
            <person name="Uchiyama I."/>
            <person name="Ito T."/>
            <person name="Fujiyama A."/>
            <person name="Inagaki F."/>
            <person name="Takami H."/>
        </authorList>
    </citation>
    <scope>NUCLEOTIDE SEQUENCE</scope>
    <source>
        <strain evidence="1">Expedition CK06-06</strain>
    </source>
</reference>
<dbReference type="AlphaFoldDB" id="X0UA88"/>
<organism evidence="1">
    <name type="scientific">marine sediment metagenome</name>
    <dbReference type="NCBI Taxonomy" id="412755"/>
    <lineage>
        <taxon>unclassified sequences</taxon>
        <taxon>metagenomes</taxon>
        <taxon>ecological metagenomes</taxon>
    </lineage>
</organism>
<accession>X0UA88</accession>
<dbReference type="EMBL" id="BARS01027948">
    <property type="protein sequence ID" value="GAG02754.1"/>
    <property type="molecule type" value="Genomic_DNA"/>
</dbReference>